<dbReference type="Pfam" id="PF13520">
    <property type="entry name" value="AA_permease_2"/>
    <property type="match status" value="2"/>
</dbReference>
<keyword evidence="3 6" id="KW-0812">Transmembrane</keyword>
<feature type="transmembrane region" description="Helical" evidence="6">
    <location>
        <begin position="20"/>
        <end position="42"/>
    </location>
</feature>
<feature type="transmembrane region" description="Helical" evidence="6">
    <location>
        <begin position="371"/>
        <end position="394"/>
    </location>
</feature>
<dbReference type="Gene3D" id="1.20.1740.10">
    <property type="entry name" value="Amino acid/polyamine transporter I"/>
    <property type="match status" value="1"/>
</dbReference>
<sequence>MDTWEFVLVSLSAGFTNGGYGGLFWTLVGTVLCCSTIVASLAELETMAPTSGGQYHWVSEFAPEEYQRFLSYAVGWMSSLGWIASVASSVFVCTTMIQAMIELGEPDFAFPNWQYTLIMIAFSVLTIFFNTWGAPYLPLIETLSLSGHLGGFLVVIIPLLVLCPKNSASEAFTSVVNSGGWSSKGTACLLSQVTVLYCNLESDSAVHISEKVADAGFVVPRVMWWSYVMSVLLGIFILITMLLCIYPLDAMLDAVLDSDAPGNITALATSSREAWAFSRDRGFPFSRTISTLNQKRHVPANAVFLTTLLTLILCLSHKPWLDYRVQCNWVTLPVGPTLHLHGLDSLCFEETNTERTTSASSLGSGVWGLPINAFAVAYSAFAIVFSCFPVTVPVTTLKDANWVPLVWISVMLISFGIYVLHGRKSFIAPVIFAQGRKQPRARSAADQ</sequence>
<dbReference type="EMBL" id="WNWR01000026">
    <property type="protein sequence ID" value="KAE9993597.1"/>
    <property type="molecule type" value="Genomic_DNA"/>
</dbReference>
<organism evidence="8 10">
    <name type="scientific">Venturia inaequalis</name>
    <name type="common">Apple scab fungus</name>
    <dbReference type="NCBI Taxonomy" id="5025"/>
    <lineage>
        <taxon>Eukaryota</taxon>
        <taxon>Fungi</taxon>
        <taxon>Dikarya</taxon>
        <taxon>Ascomycota</taxon>
        <taxon>Pezizomycotina</taxon>
        <taxon>Dothideomycetes</taxon>
        <taxon>Pleosporomycetidae</taxon>
        <taxon>Venturiales</taxon>
        <taxon>Venturiaceae</taxon>
        <taxon>Venturia</taxon>
    </lineage>
</organism>
<evidence type="ECO:0000256" key="5">
    <source>
        <dbReference type="ARBA" id="ARBA00023136"/>
    </source>
</evidence>
<dbReference type="GO" id="GO:0022857">
    <property type="term" value="F:transmembrane transporter activity"/>
    <property type="evidence" value="ECO:0007669"/>
    <property type="project" value="InterPro"/>
</dbReference>
<evidence type="ECO:0008006" key="11">
    <source>
        <dbReference type="Google" id="ProtNLM"/>
    </source>
</evidence>
<dbReference type="GO" id="GO:0016020">
    <property type="term" value="C:membrane"/>
    <property type="evidence" value="ECO:0007669"/>
    <property type="project" value="UniProtKB-SubCell"/>
</dbReference>
<proteinExistence type="predicted"/>
<comment type="subcellular location">
    <subcellularLocation>
        <location evidence="1">Membrane</location>
        <topology evidence="1">Multi-pass membrane protein</topology>
    </subcellularLocation>
</comment>
<evidence type="ECO:0000313" key="7">
    <source>
        <dbReference type="EMBL" id="KAE9982916.1"/>
    </source>
</evidence>
<gene>
    <name evidence="8" type="ORF">EG327_004356</name>
    <name evidence="7" type="ORF">EG328_010463</name>
</gene>
<evidence type="ECO:0000256" key="6">
    <source>
        <dbReference type="SAM" id="Phobius"/>
    </source>
</evidence>
<dbReference type="PANTHER" id="PTHR45649">
    <property type="entry name" value="AMINO-ACID PERMEASE BAT1"/>
    <property type="match status" value="1"/>
</dbReference>
<keyword evidence="5 6" id="KW-0472">Membrane</keyword>
<dbReference type="Proteomes" id="UP000447873">
    <property type="component" value="Unassembled WGS sequence"/>
</dbReference>
<keyword evidence="4 6" id="KW-1133">Transmembrane helix</keyword>
<dbReference type="PIRSF" id="PIRSF006060">
    <property type="entry name" value="AA_transporter"/>
    <property type="match status" value="1"/>
</dbReference>
<evidence type="ECO:0000256" key="4">
    <source>
        <dbReference type="ARBA" id="ARBA00022989"/>
    </source>
</evidence>
<dbReference type="AlphaFoldDB" id="A0A8H3ZHI0"/>
<protein>
    <recommendedName>
        <fullName evidence="11">Amino acid transporter</fullName>
    </recommendedName>
</protein>
<dbReference type="EMBL" id="WNWS01000069">
    <property type="protein sequence ID" value="KAE9982916.1"/>
    <property type="molecule type" value="Genomic_DNA"/>
</dbReference>
<comment type="caution">
    <text evidence="8">The sequence shown here is derived from an EMBL/GenBank/DDBJ whole genome shotgun (WGS) entry which is preliminary data.</text>
</comment>
<evidence type="ECO:0000256" key="2">
    <source>
        <dbReference type="ARBA" id="ARBA00022448"/>
    </source>
</evidence>
<keyword evidence="10" id="KW-1185">Reference proteome</keyword>
<feature type="transmembrane region" description="Helical" evidence="6">
    <location>
        <begin position="224"/>
        <end position="246"/>
    </location>
</feature>
<accession>A0A8H3ZHI0</accession>
<evidence type="ECO:0000313" key="8">
    <source>
        <dbReference type="EMBL" id="KAE9993597.1"/>
    </source>
</evidence>
<name>A0A8H3ZHI0_VENIN</name>
<keyword evidence="2" id="KW-0813">Transport</keyword>
<feature type="transmembrane region" description="Helical" evidence="6">
    <location>
        <begin position="400"/>
        <end position="420"/>
    </location>
</feature>
<dbReference type="Proteomes" id="UP000490939">
    <property type="component" value="Unassembled WGS sequence"/>
</dbReference>
<feature type="transmembrane region" description="Helical" evidence="6">
    <location>
        <begin position="113"/>
        <end position="133"/>
    </location>
</feature>
<feature type="transmembrane region" description="Helical" evidence="6">
    <location>
        <begin position="80"/>
        <end position="101"/>
    </location>
</feature>
<feature type="transmembrane region" description="Helical" evidence="6">
    <location>
        <begin position="145"/>
        <end position="162"/>
    </location>
</feature>
<evidence type="ECO:0000256" key="3">
    <source>
        <dbReference type="ARBA" id="ARBA00022692"/>
    </source>
</evidence>
<reference evidence="8 10" key="1">
    <citation type="submission" date="2019-07" db="EMBL/GenBank/DDBJ databases">
        <title>Venturia inaequalis Genome Resource.</title>
        <authorList>
            <person name="Lichtner F.J."/>
        </authorList>
    </citation>
    <scope>NUCLEOTIDE SEQUENCE [LARGE SCALE GENOMIC DNA]</scope>
    <source>
        <strain evidence="7 9">120213</strain>
        <strain evidence="8 10">DMI_063113</strain>
    </source>
</reference>
<dbReference type="PANTHER" id="PTHR45649:SF4">
    <property type="entry name" value="TRANSPORTER, PUTATIVE (EUROFUNG)-RELATED"/>
    <property type="match status" value="1"/>
</dbReference>
<evidence type="ECO:0000256" key="1">
    <source>
        <dbReference type="ARBA" id="ARBA00004141"/>
    </source>
</evidence>
<evidence type="ECO:0000313" key="10">
    <source>
        <dbReference type="Proteomes" id="UP000490939"/>
    </source>
</evidence>
<evidence type="ECO:0000313" key="9">
    <source>
        <dbReference type="Proteomes" id="UP000447873"/>
    </source>
</evidence>
<dbReference type="InterPro" id="IPR002293">
    <property type="entry name" value="AA/rel_permease1"/>
</dbReference>